<evidence type="ECO:0000256" key="1">
    <source>
        <dbReference type="ARBA" id="ARBA00004429"/>
    </source>
</evidence>
<evidence type="ECO:0000256" key="4">
    <source>
        <dbReference type="ARBA" id="ARBA00022448"/>
    </source>
</evidence>
<dbReference type="GO" id="GO:0015031">
    <property type="term" value="P:protein transport"/>
    <property type="evidence" value="ECO:0007669"/>
    <property type="project" value="UniProtKB-KW"/>
</dbReference>
<dbReference type="Proteomes" id="UP000095228">
    <property type="component" value="Chromosome"/>
</dbReference>
<evidence type="ECO:0000259" key="15">
    <source>
        <dbReference type="Pfam" id="PF02096"/>
    </source>
</evidence>
<comment type="function">
    <text evidence="13">Required for the insertion and/or proper folding and/or complex formation of integral membrane proteins into the membrane. Involved in integration of membrane proteins that insert both dependently and independently of the Sec translocase complex, as well as at least some lipoproteins. Aids folding of multispanning membrane proteins.</text>
</comment>
<dbReference type="GO" id="GO:0032977">
    <property type="term" value="F:membrane insertase activity"/>
    <property type="evidence" value="ECO:0007669"/>
    <property type="project" value="InterPro"/>
</dbReference>
<evidence type="ECO:0000256" key="9">
    <source>
        <dbReference type="ARBA" id="ARBA00023136"/>
    </source>
</evidence>
<dbReference type="EMBL" id="CP016094">
    <property type="protein sequence ID" value="AOS44151.1"/>
    <property type="molecule type" value="Genomic_DNA"/>
</dbReference>
<feature type="region of interest" description="Disordered" evidence="14">
    <location>
        <begin position="578"/>
        <end position="600"/>
    </location>
</feature>
<evidence type="ECO:0000256" key="13">
    <source>
        <dbReference type="HAMAP-Rule" id="MF_01810"/>
    </source>
</evidence>
<dbReference type="PANTHER" id="PTHR12428:SF65">
    <property type="entry name" value="CYTOCHROME C OXIDASE ASSEMBLY PROTEIN COX18, MITOCHONDRIAL"/>
    <property type="match status" value="1"/>
</dbReference>
<feature type="transmembrane region" description="Helical" evidence="13">
    <location>
        <begin position="384"/>
        <end position="406"/>
    </location>
</feature>
<comment type="subunit">
    <text evidence="13">Interacts with the Sec translocase complex via SecD. Specifically interacts with transmembrane segments of nascent integral membrane proteins during membrane integration.</text>
</comment>
<dbReference type="OrthoDB" id="9780552at2"/>
<comment type="similarity">
    <text evidence="2 13">Belongs to the OXA1/ALB3/YidC family. Type 1 subfamily.</text>
</comment>
<dbReference type="PANTHER" id="PTHR12428">
    <property type="entry name" value="OXA1"/>
    <property type="match status" value="1"/>
</dbReference>
<dbReference type="PRINTS" id="PR00701">
    <property type="entry name" value="60KDINNERMP"/>
</dbReference>
<keyword evidence="6 13" id="KW-0812">Transmembrane</keyword>
<dbReference type="Pfam" id="PF14849">
    <property type="entry name" value="YidC_periplas"/>
    <property type="match status" value="1"/>
</dbReference>
<dbReference type="RefSeq" id="WP_069961436.1">
    <property type="nucleotide sequence ID" value="NZ_CP016094.1"/>
</dbReference>
<reference evidence="17 18" key="1">
    <citation type="submission" date="2016-06" db="EMBL/GenBank/DDBJ databases">
        <title>Three novel species with peptidoglycan cell walls form the new genus Lacunisphaera gen. nov. in the family Opitutaceae of the verrucomicrobial subdivision 4.</title>
        <authorList>
            <person name="Rast P."/>
            <person name="Gloeckner I."/>
            <person name="Jogler M."/>
            <person name="Boedeker C."/>
            <person name="Jeske O."/>
            <person name="Wiegand S."/>
            <person name="Reinhardt R."/>
            <person name="Schumann P."/>
            <person name="Rohde M."/>
            <person name="Spring S."/>
            <person name="Gloeckner F.O."/>
            <person name="Jogler C."/>
        </authorList>
    </citation>
    <scope>NUCLEOTIDE SEQUENCE [LARGE SCALE GENOMIC DNA]</scope>
    <source>
        <strain evidence="17 18">IG16b</strain>
    </source>
</reference>
<keyword evidence="9 13" id="KW-0472">Membrane</keyword>
<feature type="transmembrane region" description="Helical" evidence="13">
    <location>
        <begin position="360"/>
        <end position="378"/>
    </location>
</feature>
<feature type="transmembrane region" description="Helical" evidence="13">
    <location>
        <begin position="534"/>
        <end position="556"/>
    </location>
</feature>
<organism evidence="17 18">
    <name type="scientific">Lacunisphaera limnophila</name>
    <dbReference type="NCBI Taxonomy" id="1838286"/>
    <lineage>
        <taxon>Bacteria</taxon>
        <taxon>Pseudomonadati</taxon>
        <taxon>Verrucomicrobiota</taxon>
        <taxon>Opitutia</taxon>
        <taxon>Opitutales</taxon>
        <taxon>Opitutaceae</taxon>
        <taxon>Lacunisphaera</taxon>
    </lineage>
</organism>
<feature type="domain" description="Membrane insertase YidC/Oxa/ALB C-terminal" evidence="15">
    <location>
        <begin position="384"/>
        <end position="570"/>
    </location>
</feature>
<feature type="region of interest" description="Disordered" evidence="14">
    <location>
        <begin position="35"/>
        <end position="59"/>
    </location>
</feature>
<keyword evidence="7 13" id="KW-0653">Protein transport</keyword>
<evidence type="ECO:0000256" key="12">
    <source>
        <dbReference type="ARBA" id="ARBA00033342"/>
    </source>
</evidence>
<evidence type="ECO:0000313" key="18">
    <source>
        <dbReference type="Proteomes" id="UP000095228"/>
    </source>
</evidence>
<proteinExistence type="inferred from homology"/>
<evidence type="ECO:0000256" key="11">
    <source>
        <dbReference type="ARBA" id="ARBA00033245"/>
    </source>
</evidence>
<dbReference type="KEGG" id="obg:Verru16b_01212"/>
<dbReference type="InterPro" id="IPR019998">
    <property type="entry name" value="Membr_insert_YidC"/>
</dbReference>
<feature type="transmembrane region" description="Helical" evidence="13">
    <location>
        <begin position="6"/>
        <end position="24"/>
    </location>
</feature>
<dbReference type="AlphaFoldDB" id="A0A1D8ATD0"/>
<dbReference type="InterPro" id="IPR028053">
    <property type="entry name" value="Membr_insert_YidC_N"/>
</dbReference>
<keyword evidence="18" id="KW-1185">Reference proteome</keyword>
<dbReference type="NCBIfam" id="TIGR03592">
    <property type="entry name" value="yidC_oxa1_cterm"/>
    <property type="match status" value="1"/>
</dbReference>
<sequence>MDKKNTIIGVLLLVAAVASMIFTARYGPKPPAPLPYTATPAETSATPASTFTGSAGSAAAPATPGAISAPARGEAEKVTLANEVMIVTLTNHGGAIDSVALKNHLAVQGEPGLYTLNAAQAAPALSLTDFPGADRLTTYTLVSKTSTEAVYRATSATLEVTRRYLLEPAPGRDDYQIRHETTFRNLTEQPQVLPKAVFNLGTAVPLNANDYGLYLNTAYNDGEEAHFVARSDLEGGGFLSWIGMKDGTPPAFLDRPASIAWASVKNQFFCMILTPDQPGTGVRTERVKLDPNAPAEDKRLYGVTGYAQFDLKPLAAGASSTFGANFYAGPKEYKRLSNVDVFKLGEEKVMQFDAFFFNKIFLSGFFAPLLFTIMSWVHSIVPNWGWAIVITTLALKIVFLPLTLAASKSAKRMAKLQPHMAALREKFKDNPQKMQAETLKIFKENKVNPVGGCIPILITIPFFVGIFAMLQSTSELRFAEFLWVHDLSSPDTVARVLGLPINIMPILMGATMIFQMKLTPTPSVDPAQQMMFKIMPWMFTLFCYTFAAGIALYSTINGLFTIGQQMIINRMPEPDLPINNGGVTKPGASGLKNVTPKKKK</sequence>
<keyword evidence="4 13" id="KW-0813">Transport</keyword>
<dbReference type="InterPro" id="IPR001708">
    <property type="entry name" value="YidC/ALB3/OXA1/COX18"/>
</dbReference>
<comment type="subcellular location">
    <subcellularLocation>
        <location evidence="1">Cell inner membrane</location>
        <topology evidence="1">Multi-pass membrane protein</topology>
    </subcellularLocation>
    <subcellularLocation>
        <location evidence="13">Cell membrane</location>
        <topology evidence="13">Multi-pass membrane protein</topology>
    </subcellularLocation>
</comment>
<dbReference type="CDD" id="cd20070">
    <property type="entry name" value="5TM_YidC_Alb3"/>
    <property type="match status" value="1"/>
</dbReference>
<accession>A0A1D8ATD0</accession>
<dbReference type="GO" id="GO:0005886">
    <property type="term" value="C:plasma membrane"/>
    <property type="evidence" value="ECO:0007669"/>
    <property type="project" value="UniProtKB-SubCell"/>
</dbReference>
<dbReference type="Pfam" id="PF02096">
    <property type="entry name" value="60KD_IMP"/>
    <property type="match status" value="1"/>
</dbReference>
<evidence type="ECO:0000256" key="10">
    <source>
        <dbReference type="ARBA" id="ARBA00023186"/>
    </source>
</evidence>
<feature type="domain" description="Membrane insertase YidC N-terminal" evidence="16">
    <location>
        <begin position="78"/>
        <end position="340"/>
    </location>
</feature>
<keyword evidence="10 13" id="KW-0143">Chaperone</keyword>
<evidence type="ECO:0000256" key="2">
    <source>
        <dbReference type="ARBA" id="ARBA00010527"/>
    </source>
</evidence>
<evidence type="ECO:0000313" key="17">
    <source>
        <dbReference type="EMBL" id="AOS44151.1"/>
    </source>
</evidence>
<dbReference type="STRING" id="1838286.Verru16b_01212"/>
<evidence type="ECO:0000256" key="3">
    <source>
        <dbReference type="ARBA" id="ARBA00015325"/>
    </source>
</evidence>
<keyword evidence="5 13" id="KW-1003">Cell membrane</keyword>
<evidence type="ECO:0000256" key="5">
    <source>
        <dbReference type="ARBA" id="ARBA00022475"/>
    </source>
</evidence>
<evidence type="ECO:0000256" key="14">
    <source>
        <dbReference type="SAM" id="MobiDB-lite"/>
    </source>
</evidence>
<dbReference type="InterPro" id="IPR038221">
    <property type="entry name" value="YidC_periplasmic_sf"/>
</dbReference>
<evidence type="ECO:0000256" key="6">
    <source>
        <dbReference type="ARBA" id="ARBA00022692"/>
    </source>
</evidence>
<dbReference type="NCBIfam" id="TIGR03593">
    <property type="entry name" value="yidC_nterm"/>
    <property type="match status" value="1"/>
</dbReference>
<name>A0A1D8ATD0_9BACT</name>
<dbReference type="HAMAP" id="MF_01810">
    <property type="entry name" value="YidC_type1"/>
    <property type="match status" value="1"/>
</dbReference>
<feature type="transmembrane region" description="Helical" evidence="13">
    <location>
        <begin position="450"/>
        <end position="472"/>
    </location>
</feature>
<evidence type="ECO:0000259" key="16">
    <source>
        <dbReference type="Pfam" id="PF14849"/>
    </source>
</evidence>
<keyword evidence="8 13" id="KW-1133">Transmembrane helix</keyword>
<gene>
    <name evidence="13 17" type="primary">yidC</name>
    <name evidence="17" type="ORF">Verru16b_01212</name>
</gene>
<feature type="transmembrane region" description="Helical" evidence="13">
    <location>
        <begin position="492"/>
        <end position="514"/>
    </location>
</feature>
<dbReference type="PRINTS" id="PR01900">
    <property type="entry name" value="YIDCPROTEIN"/>
</dbReference>
<evidence type="ECO:0000256" key="8">
    <source>
        <dbReference type="ARBA" id="ARBA00022989"/>
    </source>
</evidence>
<protein>
    <recommendedName>
        <fullName evidence="3 13">Membrane protein insertase YidC</fullName>
    </recommendedName>
    <alternativeName>
        <fullName evidence="12 13">Foldase YidC</fullName>
    </alternativeName>
    <alternativeName>
        <fullName evidence="11 13">Membrane integrase YidC</fullName>
    </alternativeName>
    <alternativeName>
        <fullName evidence="13">Membrane protein YidC</fullName>
    </alternativeName>
</protein>
<dbReference type="Gene3D" id="2.70.98.90">
    <property type="match status" value="1"/>
</dbReference>
<evidence type="ECO:0000256" key="7">
    <source>
        <dbReference type="ARBA" id="ARBA00022927"/>
    </source>
</evidence>
<dbReference type="CDD" id="cd19961">
    <property type="entry name" value="EcYidC-like_peri"/>
    <property type="match status" value="1"/>
</dbReference>
<dbReference type="InterPro" id="IPR028055">
    <property type="entry name" value="YidC/Oxa/ALB_C"/>
</dbReference>
<dbReference type="GO" id="GO:0051205">
    <property type="term" value="P:protein insertion into membrane"/>
    <property type="evidence" value="ECO:0007669"/>
    <property type="project" value="TreeGrafter"/>
</dbReference>
<dbReference type="InterPro" id="IPR047196">
    <property type="entry name" value="YidC_ALB_C"/>
</dbReference>